<dbReference type="AlphaFoldDB" id="A0A392QW47"/>
<name>A0A392QW47_9FABA</name>
<accession>A0A392QW47</accession>
<comment type="caution">
    <text evidence="1">The sequence shown here is derived from an EMBL/GenBank/DDBJ whole genome shotgun (WGS) entry which is preliminary data.</text>
</comment>
<sequence length="74" mass="8831">RDYIERFTREAVEVKGEDDRLNYLIFEKGLRSETMFKEKLALKVPKIMSELLVRAHPYINYEEKLLANKVEKGK</sequence>
<dbReference type="Proteomes" id="UP000265520">
    <property type="component" value="Unassembled WGS sequence"/>
</dbReference>
<organism evidence="1 2">
    <name type="scientific">Trifolium medium</name>
    <dbReference type="NCBI Taxonomy" id="97028"/>
    <lineage>
        <taxon>Eukaryota</taxon>
        <taxon>Viridiplantae</taxon>
        <taxon>Streptophyta</taxon>
        <taxon>Embryophyta</taxon>
        <taxon>Tracheophyta</taxon>
        <taxon>Spermatophyta</taxon>
        <taxon>Magnoliopsida</taxon>
        <taxon>eudicotyledons</taxon>
        <taxon>Gunneridae</taxon>
        <taxon>Pentapetalae</taxon>
        <taxon>rosids</taxon>
        <taxon>fabids</taxon>
        <taxon>Fabales</taxon>
        <taxon>Fabaceae</taxon>
        <taxon>Papilionoideae</taxon>
        <taxon>50 kb inversion clade</taxon>
        <taxon>NPAAA clade</taxon>
        <taxon>Hologalegina</taxon>
        <taxon>IRL clade</taxon>
        <taxon>Trifolieae</taxon>
        <taxon>Trifolium</taxon>
    </lineage>
</organism>
<proteinExistence type="predicted"/>
<evidence type="ECO:0000313" key="2">
    <source>
        <dbReference type="Proteomes" id="UP000265520"/>
    </source>
</evidence>
<dbReference type="EMBL" id="LXQA010161103">
    <property type="protein sequence ID" value="MCI27736.1"/>
    <property type="molecule type" value="Genomic_DNA"/>
</dbReference>
<protein>
    <submittedName>
        <fullName evidence="1">Uncharacterized protein</fullName>
    </submittedName>
</protein>
<reference evidence="1 2" key="1">
    <citation type="journal article" date="2018" name="Front. Plant Sci.">
        <title>Red Clover (Trifolium pratense) and Zigzag Clover (T. medium) - A Picture of Genomic Similarities and Differences.</title>
        <authorList>
            <person name="Dluhosova J."/>
            <person name="Istvanek J."/>
            <person name="Nedelnik J."/>
            <person name="Repkova J."/>
        </authorList>
    </citation>
    <scope>NUCLEOTIDE SEQUENCE [LARGE SCALE GENOMIC DNA]</scope>
    <source>
        <strain evidence="2">cv. 10/8</strain>
        <tissue evidence="1">Leaf</tissue>
    </source>
</reference>
<feature type="non-terminal residue" evidence="1">
    <location>
        <position position="1"/>
    </location>
</feature>
<keyword evidence="2" id="KW-1185">Reference proteome</keyword>
<evidence type="ECO:0000313" key="1">
    <source>
        <dbReference type="EMBL" id="MCI27736.1"/>
    </source>
</evidence>